<evidence type="ECO:0000313" key="2">
    <source>
        <dbReference type="EMBL" id="MEO3681239.1"/>
    </source>
</evidence>
<accession>A0ABV0FK86</accession>
<keyword evidence="1 2" id="KW-0378">Hydrolase</keyword>
<protein>
    <submittedName>
        <fullName evidence="2">Histidine phosphatase family protein</fullName>
        <ecNumber evidence="2">3.1.3.-</ecNumber>
    </submittedName>
</protein>
<dbReference type="Proteomes" id="UP001477278">
    <property type="component" value="Unassembled WGS sequence"/>
</dbReference>
<dbReference type="InterPro" id="IPR013078">
    <property type="entry name" value="His_Pase_superF_clade-1"/>
</dbReference>
<dbReference type="InterPro" id="IPR051695">
    <property type="entry name" value="Phosphoglycerate_Mutase"/>
</dbReference>
<evidence type="ECO:0000256" key="1">
    <source>
        <dbReference type="ARBA" id="ARBA00022801"/>
    </source>
</evidence>
<dbReference type="Gene3D" id="3.40.50.1240">
    <property type="entry name" value="Phosphoglycerate mutase-like"/>
    <property type="match status" value="1"/>
</dbReference>
<dbReference type="SMART" id="SM00855">
    <property type="entry name" value="PGAM"/>
    <property type="match status" value="1"/>
</dbReference>
<dbReference type="Pfam" id="PF00300">
    <property type="entry name" value="His_Phos_1"/>
    <property type="match status" value="1"/>
</dbReference>
<sequence length="237" mass="26448">MKRAKIILMRHGECEGGGIFRGRTDVKLTDIGMTQMQQAFIEQQYPISHVFSSPLLRCQLFSQALAQQLSLPLTTLSSLQEIDFGVWDGQSFDAIYQQNPQQFNAYWDNPWLAQNTPDKAESVTDFAARVEAGLMNVVDALWSSFAQTDSAQKKPNGDDCPHALVVTHGGVMRCLVGYVLNTGQCSGLFANLAIPYAAIMVLDVYWPDDVDNIDRFQLPIKDTKAAKVSFTLHWPKT</sequence>
<keyword evidence="3" id="KW-1185">Reference proteome</keyword>
<dbReference type="InterPro" id="IPR029033">
    <property type="entry name" value="His_PPase_superfam"/>
</dbReference>
<organism evidence="2 3">
    <name type="scientific">Shewanella vesiculosa</name>
    <dbReference type="NCBI Taxonomy" id="518738"/>
    <lineage>
        <taxon>Bacteria</taxon>
        <taxon>Pseudomonadati</taxon>
        <taxon>Pseudomonadota</taxon>
        <taxon>Gammaproteobacteria</taxon>
        <taxon>Alteromonadales</taxon>
        <taxon>Shewanellaceae</taxon>
        <taxon>Shewanella</taxon>
    </lineage>
</organism>
<dbReference type="RefSeq" id="WP_347689557.1">
    <property type="nucleotide sequence ID" value="NZ_JBDPZN010000001.1"/>
</dbReference>
<dbReference type="GO" id="GO:0016787">
    <property type="term" value="F:hydrolase activity"/>
    <property type="evidence" value="ECO:0007669"/>
    <property type="project" value="UniProtKB-KW"/>
</dbReference>
<reference evidence="2 3" key="1">
    <citation type="submission" date="2024-05" db="EMBL/GenBank/DDBJ databases">
        <title>Genome sequencing of Marine Estuary Bacteria, Shewanella vesiculosa and S. baltica, and Pseudomonas syringae.</title>
        <authorList>
            <person name="Gurung A."/>
            <person name="Maclea K.S."/>
        </authorList>
    </citation>
    <scope>NUCLEOTIDE SEQUENCE [LARGE SCALE GENOMIC DNA]</scope>
    <source>
        <strain evidence="2 3">1A</strain>
    </source>
</reference>
<comment type="caution">
    <text evidence="2">The sequence shown here is derived from an EMBL/GenBank/DDBJ whole genome shotgun (WGS) entry which is preliminary data.</text>
</comment>
<dbReference type="EC" id="3.1.3.-" evidence="2"/>
<dbReference type="SUPFAM" id="SSF53254">
    <property type="entry name" value="Phosphoglycerate mutase-like"/>
    <property type="match status" value="1"/>
</dbReference>
<dbReference type="CDD" id="cd07067">
    <property type="entry name" value="HP_PGM_like"/>
    <property type="match status" value="1"/>
</dbReference>
<name>A0ABV0FK86_9GAMM</name>
<dbReference type="PANTHER" id="PTHR46517:SF1">
    <property type="entry name" value="FRUCTOSE-2,6-BISPHOSPHATASE TIGAR"/>
    <property type="match status" value="1"/>
</dbReference>
<dbReference type="EMBL" id="JBDPZN010000001">
    <property type="protein sequence ID" value="MEO3681239.1"/>
    <property type="molecule type" value="Genomic_DNA"/>
</dbReference>
<evidence type="ECO:0000313" key="3">
    <source>
        <dbReference type="Proteomes" id="UP001477278"/>
    </source>
</evidence>
<proteinExistence type="predicted"/>
<gene>
    <name evidence="2" type="ORF">ABHN84_02925</name>
</gene>
<dbReference type="PANTHER" id="PTHR46517">
    <property type="entry name" value="FRUCTOSE-2,6-BISPHOSPHATASE TIGAR"/>
    <property type="match status" value="1"/>
</dbReference>
<dbReference type="PIRSF" id="PIRSF000709">
    <property type="entry name" value="6PFK_2-Ptase"/>
    <property type="match status" value="1"/>
</dbReference>